<organism evidence="2 3">
    <name type="scientific">Megalops atlanticus</name>
    <name type="common">Tarpon</name>
    <name type="synonym">Clupea gigantea</name>
    <dbReference type="NCBI Taxonomy" id="7932"/>
    <lineage>
        <taxon>Eukaryota</taxon>
        <taxon>Metazoa</taxon>
        <taxon>Chordata</taxon>
        <taxon>Craniata</taxon>
        <taxon>Vertebrata</taxon>
        <taxon>Euteleostomi</taxon>
        <taxon>Actinopterygii</taxon>
        <taxon>Neopterygii</taxon>
        <taxon>Teleostei</taxon>
        <taxon>Elopiformes</taxon>
        <taxon>Megalopidae</taxon>
        <taxon>Megalops</taxon>
    </lineage>
</organism>
<keyword evidence="3" id="KW-1185">Reference proteome</keyword>
<dbReference type="OrthoDB" id="6334764at2759"/>
<evidence type="ECO:0000256" key="1">
    <source>
        <dbReference type="SAM" id="MobiDB-lite"/>
    </source>
</evidence>
<dbReference type="GO" id="GO:0005634">
    <property type="term" value="C:nucleus"/>
    <property type="evidence" value="ECO:0007669"/>
    <property type="project" value="InterPro"/>
</dbReference>
<feature type="compositionally biased region" description="Basic and acidic residues" evidence="1">
    <location>
        <begin position="95"/>
        <end position="114"/>
    </location>
</feature>
<feature type="region of interest" description="Disordered" evidence="1">
    <location>
        <begin position="86"/>
        <end position="115"/>
    </location>
</feature>
<dbReference type="PANTHER" id="PTHR15681">
    <property type="entry name" value="MAD2L1-BINDING PROTEIN"/>
    <property type="match status" value="1"/>
</dbReference>
<evidence type="ECO:0000313" key="2">
    <source>
        <dbReference type="EMBL" id="KAG7462901.1"/>
    </source>
</evidence>
<accession>A0A9D3SZC5</accession>
<dbReference type="Proteomes" id="UP001046870">
    <property type="component" value="Chromosome 16"/>
</dbReference>
<gene>
    <name evidence="2" type="ORF">MATL_G00189620</name>
</gene>
<proteinExistence type="predicted"/>
<dbReference type="PANTHER" id="PTHR15681:SF1">
    <property type="entry name" value="MAD2L1-BINDING PROTEIN"/>
    <property type="match status" value="1"/>
</dbReference>
<name>A0A9D3SZC5_MEGAT</name>
<dbReference type="EMBL" id="JAFDVH010000016">
    <property type="protein sequence ID" value="KAG7462901.1"/>
    <property type="molecule type" value="Genomic_DNA"/>
</dbReference>
<sequence>MAEVQEREALRDDQGERDKQESNFRRVSDGCRELRDDKRDSESDAKSGCDEPVVATSESSEFPPESLCENSKTAFKDEMTSHITGEECSDLTSTDESKSKENCRNNDENKENRDIPIMSGLTVADPSPERVARLKKAANAVASQVTQTRAATDKEAAQKNREDGCVAVVFPGTVTQDSCCKFVCEILKCVLYQRQQLPMTYDQLVFFQKRQQAASSSEDGVGWRPAKPNGWDWRRCQRTLQELEEVLQQLETFFSLSLVPRVLLLLGGTIMLPKELYEVNMENLTPGDGDSSLRTSACLRQLFRTLFVADILSDARPCPPHGYHRHGAGSPGLWRGLVPAKVGLPGADTGEEAGHLPVL</sequence>
<dbReference type="InterPro" id="IPR009511">
    <property type="entry name" value="MAD1/Cdc20-bound-Mad2-bd"/>
</dbReference>
<dbReference type="Gene3D" id="3.30.900.20">
    <property type="match status" value="1"/>
</dbReference>
<feature type="compositionally biased region" description="Basic and acidic residues" evidence="1">
    <location>
        <begin position="1"/>
        <end position="49"/>
    </location>
</feature>
<protein>
    <recommendedName>
        <fullName evidence="4">MAD2L1-binding protein</fullName>
    </recommendedName>
</protein>
<evidence type="ECO:0008006" key="4">
    <source>
        <dbReference type="Google" id="ProtNLM"/>
    </source>
</evidence>
<dbReference type="Pfam" id="PF06581">
    <property type="entry name" value="p31comet"/>
    <property type="match status" value="1"/>
</dbReference>
<feature type="region of interest" description="Disordered" evidence="1">
    <location>
        <begin position="1"/>
        <end position="68"/>
    </location>
</feature>
<comment type="caution">
    <text evidence="2">The sequence shown here is derived from an EMBL/GenBank/DDBJ whole genome shotgun (WGS) entry which is preliminary data.</text>
</comment>
<dbReference type="InterPro" id="IPR053729">
    <property type="entry name" value="MAD2L1BP_domain_sf"/>
</dbReference>
<dbReference type="AlphaFoldDB" id="A0A9D3SZC5"/>
<dbReference type="GO" id="GO:0007096">
    <property type="term" value="P:regulation of exit from mitosis"/>
    <property type="evidence" value="ECO:0007669"/>
    <property type="project" value="InterPro"/>
</dbReference>
<reference evidence="2" key="1">
    <citation type="submission" date="2021-01" db="EMBL/GenBank/DDBJ databases">
        <authorList>
            <person name="Zahm M."/>
            <person name="Roques C."/>
            <person name="Cabau C."/>
            <person name="Klopp C."/>
            <person name="Donnadieu C."/>
            <person name="Jouanno E."/>
            <person name="Lampietro C."/>
            <person name="Louis A."/>
            <person name="Herpin A."/>
            <person name="Echchiki A."/>
            <person name="Berthelot C."/>
            <person name="Parey E."/>
            <person name="Roest-Crollius H."/>
            <person name="Braasch I."/>
            <person name="Postlethwait J."/>
            <person name="Bobe J."/>
            <person name="Montfort J."/>
            <person name="Bouchez O."/>
            <person name="Begum T."/>
            <person name="Mejri S."/>
            <person name="Adams A."/>
            <person name="Chen W.-J."/>
            <person name="Guiguen Y."/>
        </authorList>
    </citation>
    <scope>NUCLEOTIDE SEQUENCE</scope>
    <source>
        <strain evidence="2">YG-15Mar2019-1</strain>
        <tissue evidence="2">Brain</tissue>
    </source>
</reference>
<evidence type="ECO:0000313" key="3">
    <source>
        <dbReference type="Proteomes" id="UP001046870"/>
    </source>
</evidence>